<dbReference type="EMBL" id="LXQE01000085">
    <property type="protein sequence ID" value="RCJ39948.1"/>
    <property type="molecule type" value="Genomic_DNA"/>
</dbReference>
<gene>
    <name evidence="2" type="ORF">A6769_05165</name>
</gene>
<dbReference type="Pfam" id="PF04151">
    <property type="entry name" value="PPC"/>
    <property type="match status" value="2"/>
</dbReference>
<comment type="caution">
    <text evidence="2">The sequence shown here is derived from an EMBL/GenBank/DDBJ whole genome shotgun (WGS) entry which is preliminary data.</text>
</comment>
<dbReference type="InterPro" id="IPR007280">
    <property type="entry name" value="Peptidase_C_arc/bac"/>
</dbReference>
<name>A0A367RTR2_NOSPU</name>
<feature type="domain" description="Peptidase C-terminal archaeal/bacterial" evidence="1">
    <location>
        <begin position="161"/>
        <end position="233"/>
    </location>
</feature>
<dbReference type="AlphaFoldDB" id="A0A367RTR2"/>
<evidence type="ECO:0000313" key="2">
    <source>
        <dbReference type="EMBL" id="RCJ39948.1"/>
    </source>
</evidence>
<accession>A0A367RTR2</accession>
<protein>
    <submittedName>
        <fullName evidence="2">Peptidase</fullName>
    </submittedName>
</protein>
<evidence type="ECO:0000313" key="3">
    <source>
        <dbReference type="Proteomes" id="UP000252085"/>
    </source>
</evidence>
<sequence length="254" mass="27325">MALFNLGTLGSTPVVKDNFSLTTTDPTDIFKFQITSGKNINLSMTDISAGDDADIRLFRDANNNGVLDSFDRNVGLVSNRGSNQDEAINFKTSPGTFFAEVSRFAPGSSGNVSYDLALSATQPSGTFPLAASFSNLLPKEFVLGNLSADVTRTGNVNNQNTTDVYNFSLGFFEGVNIKLNGLNGDADIRLIRDSNNNRIVDAGEEVARSTNGGTTSELISNINLSGDYFLQVTQFSTSNYTVTFDHFTTPFALV</sequence>
<dbReference type="SUPFAM" id="SSF89260">
    <property type="entry name" value="Collagen-binding domain"/>
    <property type="match status" value="2"/>
</dbReference>
<reference evidence="2 3" key="1">
    <citation type="submission" date="2016-04" db="EMBL/GenBank/DDBJ databases">
        <authorList>
            <person name="Evans L.H."/>
            <person name="Alamgir A."/>
            <person name="Owens N."/>
            <person name="Weber N.D."/>
            <person name="Virtaneva K."/>
            <person name="Barbian K."/>
            <person name="Babar A."/>
            <person name="Rosenke K."/>
        </authorList>
    </citation>
    <scope>NUCLEOTIDE SEQUENCE [LARGE SCALE GENOMIC DNA]</scope>
    <source>
        <strain evidence="2">NIES-2108</strain>
    </source>
</reference>
<dbReference type="Proteomes" id="UP000252085">
    <property type="component" value="Unassembled WGS sequence"/>
</dbReference>
<feature type="domain" description="Peptidase C-terminal archaeal/bacterial" evidence="1">
    <location>
        <begin position="27"/>
        <end position="102"/>
    </location>
</feature>
<organism evidence="2 3">
    <name type="scientific">Nostoc punctiforme NIES-2108</name>
    <dbReference type="NCBI Taxonomy" id="1356359"/>
    <lineage>
        <taxon>Bacteria</taxon>
        <taxon>Bacillati</taxon>
        <taxon>Cyanobacteriota</taxon>
        <taxon>Cyanophyceae</taxon>
        <taxon>Nostocales</taxon>
        <taxon>Nostocaceae</taxon>
        <taxon>Nostoc</taxon>
    </lineage>
</organism>
<dbReference type="Gene3D" id="2.60.120.380">
    <property type="match status" value="2"/>
</dbReference>
<evidence type="ECO:0000259" key="1">
    <source>
        <dbReference type="Pfam" id="PF04151"/>
    </source>
</evidence>
<proteinExistence type="predicted"/>